<evidence type="ECO:0000256" key="1">
    <source>
        <dbReference type="ARBA" id="ARBA00022723"/>
    </source>
</evidence>
<organism evidence="6 7">
    <name type="scientific">Folsomia candida</name>
    <name type="common">Springtail</name>
    <dbReference type="NCBI Taxonomy" id="158441"/>
    <lineage>
        <taxon>Eukaryota</taxon>
        <taxon>Metazoa</taxon>
        <taxon>Ecdysozoa</taxon>
        <taxon>Arthropoda</taxon>
        <taxon>Hexapoda</taxon>
        <taxon>Collembola</taxon>
        <taxon>Entomobryomorpha</taxon>
        <taxon>Isotomoidea</taxon>
        <taxon>Isotomidae</taxon>
        <taxon>Proisotominae</taxon>
        <taxon>Folsomia</taxon>
    </lineage>
</organism>
<dbReference type="SUPFAM" id="SSF144232">
    <property type="entry name" value="HIT/MYND zinc finger-like"/>
    <property type="match status" value="1"/>
</dbReference>
<dbReference type="Gene3D" id="6.10.140.2220">
    <property type="match status" value="1"/>
</dbReference>
<sequence length="332" mass="38517">MESKLVPEEQLTAGKGNCDKSKGGVDSMDRHCATCAILIPSDQVKKCGKCGRRAYCSRECQKIDWKIKNGDDGKPPKSQGHINWCGLSYGEEDLDWVLREKFDPEPALVWASSQNDSSPRQLASWWTIFKDESLPPPVMIVYSRRDIHPDEEITINLLRYGDHLQNHVDPDTMHETMPGIFYGCLENFADCRRILESRFNIICPSDCFCRDDEMDKLIIANRKAMAALLKKEIELNRNPRRLIVNVMLEDLLKWLGKMEKISMSGMGKATYLRFAWRLAVQQRKTLEQGQQFVKDIYEIYSAIFHPKSLYAMSAKLFIEEPELYEKYLWFDR</sequence>
<protein>
    <submittedName>
        <fullName evidence="6">SET domain-containing protein 14</fullName>
    </submittedName>
</protein>
<keyword evidence="1" id="KW-0479">Metal-binding</keyword>
<comment type="caution">
    <text evidence="6">The sequence shown here is derived from an EMBL/GenBank/DDBJ whole genome shotgun (WGS) entry which is preliminary data.</text>
</comment>
<accession>A0A226DJU1</accession>
<dbReference type="Proteomes" id="UP000198287">
    <property type="component" value="Unassembled WGS sequence"/>
</dbReference>
<reference evidence="6 7" key="1">
    <citation type="submission" date="2015-12" db="EMBL/GenBank/DDBJ databases">
        <title>The genome of Folsomia candida.</title>
        <authorList>
            <person name="Faddeeva A."/>
            <person name="Derks M.F."/>
            <person name="Anvar Y."/>
            <person name="Smit S."/>
            <person name="Van Straalen N."/>
            <person name="Roelofs D."/>
        </authorList>
    </citation>
    <scope>NUCLEOTIDE SEQUENCE [LARGE SCALE GENOMIC DNA]</scope>
    <source>
        <strain evidence="6 7">VU population</strain>
        <tissue evidence="6">Whole body</tissue>
    </source>
</reference>
<feature type="domain" description="MYND-type" evidence="5">
    <location>
        <begin position="32"/>
        <end position="85"/>
    </location>
</feature>
<dbReference type="EMBL" id="LNIX01000018">
    <property type="protein sequence ID" value="OXA44967.1"/>
    <property type="molecule type" value="Genomic_DNA"/>
</dbReference>
<evidence type="ECO:0000313" key="6">
    <source>
        <dbReference type="EMBL" id="OXA44967.1"/>
    </source>
</evidence>
<dbReference type="Pfam" id="PF01753">
    <property type="entry name" value="zf-MYND"/>
    <property type="match status" value="1"/>
</dbReference>
<dbReference type="AlphaFoldDB" id="A0A226DJU1"/>
<keyword evidence="7" id="KW-1185">Reference proteome</keyword>
<gene>
    <name evidence="6" type="ORF">Fcan01_20308</name>
</gene>
<dbReference type="PROSITE" id="PS50865">
    <property type="entry name" value="ZF_MYND_2"/>
    <property type="match status" value="1"/>
</dbReference>
<evidence type="ECO:0000313" key="7">
    <source>
        <dbReference type="Proteomes" id="UP000198287"/>
    </source>
</evidence>
<evidence type="ECO:0000256" key="4">
    <source>
        <dbReference type="PROSITE-ProRule" id="PRU00134"/>
    </source>
</evidence>
<dbReference type="InterPro" id="IPR002893">
    <property type="entry name" value="Znf_MYND"/>
</dbReference>
<name>A0A226DJU1_FOLCA</name>
<evidence type="ECO:0000259" key="5">
    <source>
        <dbReference type="PROSITE" id="PS50865"/>
    </source>
</evidence>
<keyword evidence="3" id="KW-0862">Zinc</keyword>
<evidence type="ECO:0000256" key="2">
    <source>
        <dbReference type="ARBA" id="ARBA00022771"/>
    </source>
</evidence>
<dbReference type="GO" id="GO:0008270">
    <property type="term" value="F:zinc ion binding"/>
    <property type="evidence" value="ECO:0007669"/>
    <property type="project" value="UniProtKB-KW"/>
</dbReference>
<dbReference type="OrthoDB" id="432970at2759"/>
<keyword evidence="2 4" id="KW-0863">Zinc-finger</keyword>
<evidence type="ECO:0000256" key="3">
    <source>
        <dbReference type="ARBA" id="ARBA00022833"/>
    </source>
</evidence>
<proteinExistence type="predicted"/>